<dbReference type="GO" id="GO:0006412">
    <property type="term" value="P:translation"/>
    <property type="evidence" value="ECO:0007669"/>
    <property type="project" value="UniProtKB-UniRule"/>
</dbReference>
<dbReference type="GO" id="GO:0003735">
    <property type="term" value="F:structural constituent of ribosome"/>
    <property type="evidence" value="ECO:0007669"/>
    <property type="project" value="InterPro"/>
</dbReference>
<dbReference type="HAMAP" id="MF_00294">
    <property type="entry name" value="Ribosomal_bL33"/>
    <property type="match status" value="1"/>
</dbReference>
<dbReference type="Proteomes" id="UP000436284">
    <property type="component" value="Unassembled WGS sequence"/>
</dbReference>
<dbReference type="AlphaFoldDB" id="A0A6N8U139"/>
<reference evidence="6 7" key="1">
    <citation type="submission" date="2019-12" db="EMBL/GenBank/DDBJ databases">
        <title>Salinicoccus cyprini sp. nov., isolated from gastro-intestinal tract of mirror carp, Cyprinus carpio var. specularis, collected from Gobind Sagar Reservoir, Himachal Pradesh, India.</title>
        <authorList>
            <person name="Talwar C."/>
            <person name="Singh A.K."/>
            <person name="Lal R."/>
            <person name="Negi R.K."/>
        </authorList>
    </citation>
    <scope>NUCLEOTIDE SEQUENCE [LARGE SCALE GENOMIC DNA]</scope>
    <source>
        <strain evidence="6 7">J-82</strain>
    </source>
</reference>
<evidence type="ECO:0000256" key="1">
    <source>
        <dbReference type="ARBA" id="ARBA00007596"/>
    </source>
</evidence>
<dbReference type="GO" id="GO:1990904">
    <property type="term" value="C:ribonucleoprotein complex"/>
    <property type="evidence" value="ECO:0007669"/>
    <property type="project" value="UniProtKB-KW"/>
</dbReference>
<keyword evidence="7" id="KW-1185">Reference proteome</keyword>
<evidence type="ECO:0000313" key="6">
    <source>
        <dbReference type="EMBL" id="MXQ51463.1"/>
    </source>
</evidence>
<dbReference type="EMBL" id="WUUK01000003">
    <property type="protein sequence ID" value="MXQ51463.1"/>
    <property type="molecule type" value="Genomic_DNA"/>
</dbReference>
<dbReference type="NCBIfam" id="TIGR01023">
    <property type="entry name" value="rpmG_bact"/>
    <property type="match status" value="1"/>
</dbReference>
<evidence type="ECO:0000256" key="3">
    <source>
        <dbReference type="ARBA" id="ARBA00023274"/>
    </source>
</evidence>
<dbReference type="Pfam" id="PF00471">
    <property type="entry name" value="Ribosomal_L33"/>
    <property type="match status" value="1"/>
</dbReference>
<accession>A0A6N8U139</accession>
<evidence type="ECO:0000256" key="5">
    <source>
        <dbReference type="HAMAP-Rule" id="MF_00294"/>
    </source>
</evidence>
<dbReference type="InterPro" id="IPR001705">
    <property type="entry name" value="Ribosomal_bL33"/>
</dbReference>
<dbReference type="SUPFAM" id="SSF57829">
    <property type="entry name" value="Zn-binding ribosomal proteins"/>
    <property type="match status" value="1"/>
</dbReference>
<name>A0A6N8U139_9STAP</name>
<protein>
    <recommendedName>
        <fullName evidence="4 5">Large ribosomal subunit protein bL33</fullName>
    </recommendedName>
</protein>
<dbReference type="OrthoDB" id="9801333at2"/>
<evidence type="ECO:0000313" key="7">
    <source>
        <dbReference type="Proteomes" id="UP000436284"/>
    </source>
</evidence>
<evidence type="ECO:0000256" key="2">
    <source>
        <dbReference type="ARBA" id="ARBA00022980"/>
    </source>
</evidence>
<organism evidence="6 7">
    <name type="scientific">Salinicoccus hispanicus</name>
    <dbReference type="NCBI Taxonomy" id="157225"/>
    <lineage>
        <taxon>Bacteria</taxon>
        <taxon>Bacillati</taxon>
        <taxon>Bacillota</taxon>
        <taxon>Bacilli</taxon>
        <taxon>Bacillales</taxon>
        <taxon>Staphylococcaceae</taxon>
        <taxon>Salinicoccus</taxon>
    </lineage>
</organism>
<dbReference type="GO" id="GO:0005737">
    <property type="term" value="C:cytoplasm"/>
    <property type="evidence" value="ECO:0007669"/>
    <property type="project" value="UniProtKB-ARBA"/>
</dbReference>
<dbReference type="Gene3D" id="2.20.28.120">
    <property type="entry name" value="Ribosomal protein L33"/>
    <property type="match status" value="1"/>
</dbReference>
<keyword evidence="2 5" id="KW-0689">Ribosomal protein</keyword>
<comment type="similarity">
    <text evidence="1 5">Belongs to the bacterial ribosomal protein bL33 family.</text>
</comment>
<dbReference type="InterPro" id="IPR038584">
    <property type="entry name" value="Ribosomal_bL33_sf"/>
</dbReference>
<dbReference type="GO" id="GO:0005840">
    <property type="term" value="C:ribosome"/>
    <property type="evidence" value="ECO:0007669"/>
    <property type="project" value="UniProtKB-KW"/>
</dbReference>
<proteinExistence type="inferred from homology"/>
<evidence type="ECO:0000256" key="4">
    <source>
        <dbReference type="ARBA" id="ARBA00035176"/>
    </source>
</evidence>
<dbReference type="NCBIfam" id="NF001764">
    <property type="entry name" value="PRK00504.1"/>
    <property type="match status" value="1"/>
</dbReference>
<sequence>MMEVALICTECGSRNYTTDTEHKERLVLRKYCKTCSRHTTHKSSI</sequence>
<keyword evidence="3 5" id="KW-0687">Ribonucleoprotein</keyword>
<dbReference type="InterPro" id="IPR011332">
    <property type="entry name" value="Ribosomal_zn-bd"/>
</dbReference>
<comment type="caution">
    <text evidence="6">The sequence shown here is derived from an EMBL/GenBank/DDBJ whole genome shotgun (WGS) entry which is preliminary data.</text>
</comment>
<gene>
    <name evidence="5 6" type="primary">rpmG</name>
    <name evidence="6" type="ORF">GQ671_09280</name>
</gene>